<dbReference type="HOGENOM" id="CLU_2030156_0_0_1"/>
<reference evidence="2" key="4">
    <citation type="journal article" date="2018" name="Nat. Plants">
        <title>Whole-genome landscape of Medicago truncatula symbiotic genes.</title>
        <authorList>
            <person name="Pecrix Y."/>
            <person name="Gamas P."/>
            <person name="Carrere S."/>
        </authorList>
    </citation>
    <scope>NUCLEOTIDE SEQUENCE</scope>
    <source>
        <tissue evidence="2">Leaves</tissue>
    </source>
</reference>
<keyword evidence="4" id="KW-1185">Reference proteome</keyword>
<evidence type="ECO:0000313" key="1">
    <source>
        <dbReference type="EMBL" id="KEH28796.1"/>
    </source>
</evidence>
<protein>
    <submittedName>
        <fullName evidence="1 3">Uncharacterized protein</fullName>
    </submittedName>
</protein>
<dbReference type="Gramene" id="rna20596">
    <property type="protein sequence ID" value="RHN58664.1"/>
    <property type="gene ID" value="gene20596"/>
</dbReference>
<dbReference type="EMBL" id="CM001220">
    <property type="protein sequence ID" value="KEH28796.1"/>
    <property type="molecule type" value="Genomic_DNA"/>
</dbReference>
<dbReference type="AlphaFoldDB" id="A0A072UHB5"/>
<evidence type="ECO:0000313" key="4">
    <source>
        <dbReference type="Proteomes" id="UP000002051"/>
    </source>
</evidence>
<reference evidence="3" key="3">
    <citation type="submission" date="2015-04" db="UniProtKB">
        <authorList>
            <consortium name="EnsemblPlants"/>
        </authorList>
    </citation>
    <scope>IDENTIFICATION</scope>
    <source>
        <strain evidence="3">cv. Jemalong A17</strain>
    </source>
</reference>
<name>A0A072UHB5_MEDTR</name>
<evidence type="ECO:0000313" key="2">
    <source>
        <dbReference type="EMBL" id="RHN58664.1"/>
    </source>
</evidence>
<dbReference type="EnsemblPlants" id="KEH28796">
    <property type="protein sequence ID" value="KEH28796"/>
    <property type="gene ID" value="MTR_4g013190"/>
</dbReference>
<organism evidence="1 4">
    <name type="scientific">Medicago truncatula</name>
    <name type="common">Barrel medic</name>
    <name type="synonym">Medicago tribuloides</name>
    <dbReference type="NCBI Taxonomy" id="3880"/>
    <lineage>
        <taxon>Eukaryota</taxon>
        <taxon>Viridiplantae</taxon>
        <taxon>Streptophyta</taxon>
        <taxon>Embryophyta</taxon>
        <taxon>Tracheophyta</taxon>
        <taxon>Spermatophyta</taxon>
        <taxon>Magnoliopsida</taxon>
        <taxon>eudicotyledons</taxon>
        <taxon>Gunneridae</taxon>
        <taxon>Pentapetalae</taxon>
        <taxon>rosids</taxon>
        <taxon>fabids</taxon>
        <taxon>Fabales</taxon>
        <taxon>Fabaceae</taxon>
        <taxon>Papilionoideae</taxon>
        <taxon>50 kb inversion clade</taxon>
        <taxon>NPAAA clade</taxon>
        <taxon>Hologalegina</taxon>
        <taxon>IRL clade</taxon>
        <taxon>Trifolieae</taxon>
        <taxon>Medicago</taxon>
    </lineage>
</organism>
<gene>
    <name evidence="1" type="ordered locus">MTR_4g013190</name>
    <name evidence="2" type="ORF">MtrunA17_Chr4g0004801</name>
</gene>
<dbReference type="Proteomes" id="UP000002051">
    <property type="component" value="Chromosome 4"/>
</dbReference>
<dbReference type="Proteomes" id="UP000265566">
    <property type="component" value="Chromosome 4"/>
</dbReference>
<accession>A0A072UHB5</accession>
<sequence>MKFYLKKSKSQNPQFKLISENHKTIKGVDPDGRDDLYEEDYSIIPYPISRLLDNPSFTLVADSHSLLNQNHYNIVGSCNGLTCLADSCRRHSTDTHVEYWLRFWNPATRKISQKMGYFRDSA</sequence>
<proteinExistence type="predicted"/>
<dbReference type="EMBL" id="PSQE01000004">
    <property type="protein sequence ID" value="RHN58664.1"/>
    <property type="molecule type" value="Genomic_DNA"/>
</dbReference>
<evidence type="ECO:0000313" key="3">
    <source>
        <dbReference type="EnsemblPlants" id="KEH28796"/>
    </source>
</evidence>
<reference evidence="1 4" key="1">
    <citation type="journal article" date="2011" name="Nature">
        <title>The Medicago genome provides insight into the evolution of rhizobial symbioses.</title>
        <authorList>
            <person name="Young N.D."/>
            <person name="Debelle F."/>
            <person name="Oldroyd G.E."/>
            <person name="Geurts R."/>
            <person name="Cannon S.B."/>
            <person name="Udvardi M.K."/>
            <person name="Benedito V.A."/>
            <person name="Mayer K.F."/>
            <person name="Gouzy J."/>
            <person name="Schoof H."/>
            <person name="Van de Peer Y."/>
            <person name="Proost S."/>
            <person name="Cook D.R."/>
            <person name="Meyers B.C."/>
            <person name="Spannagl M."/>
            <person name="Cheung F."/>
            <person name="De Mita S."/>
            <person name="Krishnakumar V."/>
            <person name="Gundlach H."/>
            <person name="Zhou S."/>
            <person name="Mudge J."/>
            <person name="Bharti A.K."/>
            <person name="Murray J.D."/>
            <person name="Naoumkina M.A."/>
            <person name="Rosen B."/>
            <person name="Silverstein K.A."/>
            <person name="Tang H."/>
            <person name="Rombauts S."/>
            <person name="Zhao P.X."/>
            <person name="Zhou P."/>
            <person name="Barbe V."/>
            <person name="Bardou P."/>
            <person name="Bechner M."/>
            <person name="Bellec A."/>
            <person name="Berger A."/>
            <person name="Berges H."/>
            <person name="Bidwell S."/>
            <person name="Bisseling T."/>
            <person name="Choisne N."/>
            <person name="Couloux A."/>
            <person name="Denny R."/>
            <person name="Deshpande S."/>
            <person name="Dai X."/>
            <person name="Doyle J.J."/>
            <person name="Dudez A.M."/>
            <person name="Farmer A.D."/>
            <person name="Fouteau S."/>
            <person name="Franken C."/>
            <person name="Gibelin C."/>
            <person name="Gish J."/>
            <person name="Goldstein S."/>
            <person name="Gonzalez A.J."/>
            <person name="Green P.J."/>
            <person name="Hallab A."/>
            <person name="Hartog M."/>
            <person name="Hua A."/>
            <person name="Humphray S.J."/>
            <person name="Jeong D.H."/>
            <person name="Jing Y."/>
            <person name="Jocker A."/>
            <person name="Kenton S.M."/>
            <person name="Kim D.J."/>
            <person name="Klee K."/>
            <person name="Lai H."/>
            <person name="Lang C."/>
            <person name="Lin S."/>
            <person name="Macmil S.L."/>
            <person name="Magdelenat G."/>
            <person name="Matthews L."/>
            <person name="McCorrison J."/>
            <person name="Monaghan E.L."/>
            <person name="Mun J.H."/>
            <person name="Najar F.Z."/>
            <person name="Nicholson C."/>
            <person name="Noirot C."/>
            <person name="O'Bleness M."/>
            <person name="Paule C.R."/>
            <person name="Poulain J."/>
            <person name="Prion F."/>
            <person name="Qin B."/>
            <person name="Qu C."/>
            <person name="Retzel E.F."/>
            <person name="Riddle C."/>
            <person name="Sallet E."/>
            <person name="Samain S."/>
            <person name="Samson N."/>
            <person name="Sanders I."/>
            <person name="Saurat O."/>
            <person name="Scarpelli C."/>
            <person name="Schiex T."/>
            <person name="Segurens B."/>
            <person name="Severin A.J."/>
            <person name="Sherrier D.J."/>
            <person name="Shi R."/>
            <person name="Sims S."/>
            <person name="Singer S.R."/>
            <person name="Sinharoy S."/>
            <person name="Sterck L."/>
            <person name="Viollet A."/>
            <person name="Wang B.B."/>
            <person name="Wang K."/>
            <person name="Wang M."/>
            <person name="Wang X."/>
            <person name="Warfsmann J."/>
            <person name="Weissenbach J."/>
            <person name="White D.D."/>
            <person name="White J.D."/>
            <person name="Wiley G.B."/>
            <person name="Wincker P."/>
            <person name="Xing Y."/>
            <person name="Yang L."/>
            <person name="Yao Z."/>
            <person name="Ying F."/>
            <person name="Zhai J."/>
            <person name="Zhou L."/>
            <person name="Zuber A."/>
            <person name="Denarie J."/>
            <person name="Dixon R.A."/>
            <person name="May G.D."/>
            <person name="Schwartz D.C."/>
            <person name="Rogers J."/>
            <person name="Quetier F."/>
            <person name="Town C.D."/>
            <person name="Roe B.A."/>
        </authorList>
    </citation>
    <scope>NUCLEOTIDE SEQUENCE [LARGE SCALE GENOMIC DNA]</scope>
    <source>
        <strain evidence="1">A17</strain>
        <strain evidence="3 4">cv. Jemalong A17</strain>
    </source>
</reference>
<reference evidence="1 4" key="2">
    <citation type="journal article" date="2014" name="BMC Genomics">
        <title>An improved genome release (version Mt4.0) for the model legume Medicago truncatula.</title>
        <authorList>
            <person name="Tang H."/>
            <person name="Krishnakumar V."/>
            <person name="Bidwell S."/>
            <person name="Rosen B."/>
            <person name="Chan A."/>
            <person name="Zhou S."/>
            <person name="Gentzbittel L."/>
            <person name="Childs K.L."/>
            <person name="Yandell M."/>
            <person name="Gundlach H."/>
            <person name="Mayer K.F."/>
            <person name="Schwartz D.C."/>
            <person name="Town C.D."/>
        </authorList>
    </citation>
    <scope>GENOME REANNOTATION</scope>
    <source>
        <strain evidence="1">A17</strain>
        <strain evidence="3 4">cv. Jemalong A17</strain>
    </source>
</reference>